<dbReference type="InterPro" id="IPR008927">
    <property type="entry name" value="6-PGluconate_DH-like_C_sf"/>
</dbReference>
<keyword evidence="1" id="KW-0560">Oxidoreductase</keyword>
<dbReference type="SUPFAM" id="SSF51735">
    <property type="entry name" value="NAD(P)-binding Rossmann-fold domains"/>
    <property type="match status" value="1"/>
</dbReference>
<proteinExistence type="predicted"/>
<feature type="active site" evidence="3">
    <location>
        <position position="172"/>
    </location>
</feature>
<dbReference type="InterPro" id="IPR029154">
    <property type="entry name" value="HIBADH-like_NADP-bd"/>
</dbReference>
<gene>
    <name evidence="6" type="ORF">HZA66_04240</name>
</gene>
<reference evidence="6" key="1">
    <citation type="submission" date="2020-07" db="EMBL/GenBank/DDBJ databases">
        <title>Huge and variable diversity of episymbiotic CPR bacteria and DPANN archaea in groundwater ecosystems.</title>
        <authorList>
            <person name="He C.Y."/>
            <person name="Keren R."/>
            <person name="Whittaker M."/>
            <person name="Farag I.F."/>
            <person name="Doudna J."/>
            <person name="Cate J.H.D."/>
            <person name="Banfield J.F."/>
        </authorList>
    </citation>
    <scope>NUCLEOTIDE SEQUENCE</scope>
    <source>
        <strain evidence="6">NC_groundwater_1818_Pr3_B-0.1um_66_35</strain>
    </source>
</reference>
<dbReference type="Gene3D" id="1.10.1040.10">
    <property type="entry name" value="N-(1-d-carboxylethyl)-l-norvaline Dehydrogenase, domain 2"/>
    <property type="match status" value="1"/>
</dbReference>
<keyword evidence="2" id="KW-0520">NAD</keyword>
<dbReference type="Proteomes" id="UP000782519">
    <property type="component" value="Unassembled WGS sequence"/>
</dbReference>
<evidence type="ECO:0000313" key="7">
    <source>
        <dbReference type="Proteomes" id="UP000782519"/>
    </source>
</evidence>
<dbReference type="InterPro" id="IPR051265">
    <property type="entry name" value="HIBADH-related_NP60_sf"/>
</dbReference>
<accession>A0A933RUS0</accession>
<protein>
    <submittedName>
        <fullName evidence="6">NAD(P)-dependent oxidoreductase</fullName>
    </submittedName>
</protein>
<dbReference type="GO" id="GO:0050661">
    <property type="term" value="F:NADP binding"/>
    <property type="evidence" value="ECO:0007669"/>
    <property type="project" value="InterPro"/>
</dbReference>
<dbReference type="EMBL" id="JACRJB010000014">
    <property type="protein sequence ID" value="MBI5128625.1"/>
    <property type="molecule type" value="Genomic_DNA"/>
</dbReference>
<evidence type="ECO:0000313" key="6">
    <source>
        <dbReference type="EMBL" id="MBI5128625.1"/>
    </source>
</evidence>
<dbReference type="InterPro" id="IPR013328">
    <property type="entry name" value="6PGD_dom2"/>
</dbReference>
<comment type="caution">
    <text evidence="6">The sequence shown here is derived from an EMBL/GenBank/DDBJ whole genome shotgun (WGS) entry which is preliminary data.</text>
</comment>
<name>A0A933RUS0_RHOPL</name>
<dbReference type="PANTHER" id="PTHR43580:SF2">
    <property type="entry name" value="CYTOKINE-LIKE NUCLEAR FACTOR N-PAC"/>
    <property type="match status" value="1"/>
</dbReference>
<organism evidence="6 7">
    <name type="scientific">Rhodopseudomonas palustris</name>
    <dbReference type="NCBI Taxonomy" id="1076"/>
    <lineage>
        <taxon>Bacteria</taxon>
        <taxon>Pseudomonadati</taxon>
        <taxon>Pseudomonadota</taxon>
        <taxon>Alphaproteobacteria</taxon>
        <taxon>Hyphomicrobiales</taxon>
        <taxon>Nitrobacteraceae</taxon>
        <taxon>Rhodopseudomonas</taxon>
    </lineage>
</organism>
<dbReference type="InterPro" id="IPR006115">
    <property type="entry name" value="6PGDH_NADP-bd"/>
</dbReference>
<dbReference type="Gene3D" id="3.40.50.720">
    <property type="entry name" value="NAD(P)-binding Rossmann-like Domain"/>
    <property type="match status" value="1"/>
</dbReference>
<dbReference type="SUPFAM" id="SSF48179">
    <property type="entry name" value="6-phosphogluconate dehydrogenase C-terminal domain-like"/>
    <property type="match status" value="1"/>
</dbReference>
<evidence type="ECO:0000256" key="3">
    <source>
        <dbReference type="PIRSR" id="PIRSR000103-1"/>
    </source>
</evidence>
<dbReference type="Pfam" id="PF14833">
    <property type="entry name" value="NAD_binding_11"/>
    <property type="match status" value="1"/>
</dbReference>
<dbReference type="Pfam" id="PF03446">
    <property type="entry name" value="NAD_binding_2"/>
    <property type="match status" value="1"/>
</dbReference>
<feature type="domain" description="3-hydroxyisobutyrate dehydrogenase-like NAD-binding" evidence="5">
    <location>
        <begin position="166"/>
        <end position="287"/>
    </location>
</feature>
<evidence type="ECO:0000259" key="5">
    <source>
        <dbReference type="Pfam" id="PF14833"/>
    </source>
</evidence>
<dbReference type="InterPro" id="IPR015815">
    <property type="entry name" value="HIBADH-related"/>
</dbReference>
<dbReference type="PIRSF" id="PIRSF000103">
    <property type="entry name" value="HIBADH"/>
    <property type="match status" value="1"/>
</dbReference>
<evidence type="ECO:0000256" key="1">
    <source>
        <dbReference type="ARBA" id="ARBA00023002"/>
    </source>
</evidence>
<evidence type="ECO:0000256" key="2">
    <source>
        <dbReference type="ARBA" id="ARBA00023027"/>
    </source>
</evidence>
<dbReference type="PANTHER" id="PTHR43580">
    <property type="entry name" value="OXIDOREDUCTASE GLYR1-RELATED"/>
    <property type="match status" value="1"/>
</dbReference>
<dbReference type="AlphaFoldDB" id="A0A933RUS0"/>
<dbReference type="GO" id="GO:0016491">
    <property type="term" value="F:oxidoreductase activity"/>
    <property type="evidence" value="ECO:0007669"/>
    <property type="project" value="UniProtKB-KW"/>
</dbReference>
<feature type="domain" description="6-phosphogluconate dehydrogenase NADP-binding" evidence="4">
    <location>
        <begin position="4"/>
        <end position="163"/>
    </location>
</feature>
<sequence>MAMRIGVAGLGRMGSAIAQRLIEVGHEVSVWNRSIEKARPLADLGADIASSQKDLAQRVDTIITVLTDADAIARVFGGEDGLLAGPVDGKLFIEMSTVQPATEQALAERVLARGAALLECPVGGTVGPALSGKLLGFAGGNQADFDRAKPVLDQLCRRVELMGPVGAGSSMKLAVNLPLAVFWQSFGEAYALCRHLGRDPGWMVEYFAETSGAPNVLRARGTAVARALQSQDPGSATFDCDSIRKDLRTMVAEARTLGFELPLAQRTLAVFDQASEAGWGGRDCTELPAFWSTARPV</sequence>
<dbReference type="InterPro" id="IPR036291">
    <property type="entry name" value="NAD(P)-bd_dom_sf"/>
</dbReference>
<dbReference type="GO" id="GO:0051287">
    <property type="term" value="F:NAD binding"/>
    <property type="evidence" value="ECO:0007669"/>
    <property type="project" value="InterPro"/>
</dbReference>
<evidence type="ECO:0000259" key="4">
    <source>
        <dbReference type="Pfam" id="PF03446"/>
    </source>
</evidence>